<organism evidence="3 4">
    <name type="scientific">Fasciola hepatica</name>
    <name type="common">Liver fluke</name>
    <dbReference type="NCBI Taxonomy" id="6192"/>
    <lineage>
        <taxon>Eukaryota</taxon>
        <taxon>Metazoa</taxon>
        <taxon>Spiralia</taxon>
        <taxon>Lophotrochozoa</taxon>
        <taxon>Platyhelminthes</taxon>
        <taxon>Trematoda</taxon>
        <taxon>Digenea</taxon>
        <taxon>Plagiorchiida</taxon>
        <taxon>Echinostomata</taxon>
        <taxon>Echinostomatoidea</taxon>
        <taxon>Fasciolidae</taxon>
        <taxon>Fasciola</taxon>
    </lineage>
</organism>
<dbReference type="InterPro" id="IPR013918">
    <property type="entry name" value="Nucleotide_exch_fac_Fes1"/>
</dbReference>
<dbReference type="GO" id="GO:0000774">
    <property type="term" value="F:adenyl-nucleotide exchange factor activity"/>
    <property type="evidence" value="ECO:0007669"/>
    <property type="project" value="TreeGrafter"/>
</dbReference>
<dbReference type="SUPFAM" id="SSF48371">
    <property type="entry name" value="ARM repeat"/>
    <property type="match status" value="1"/>
</dbReference>
<feature type="domain" description="Nucleotide exchange factor Fes1" evidence="2">
    <location>
        <begin position="9"/>
        <end position="91"/>
    </location>
</feature>
<dbReference type="InterPro" id="IPR050693">
    <property type="entry name" value="Hsp70_NEF-Inhibitors"/>
</dbReference>
<protein>
    <recommendedName>
        <fullName evidence="2">Nucleotide exchange factor Fes1 domain-containing protein</fullName>
    </recommendedName>
</protein>
<evidence type="ECO:0000313" key="4">
    <source>
        <dbReference type="Proteomes" id="UP000230066"/>
    </source>
</evidence>
<evidence type="ECO:0000313" key="3">
    <source>
        <dbReference type="EMBL" id="THD23643.1"/>
    </source>
</evidence>
<gene>
    <name evidence="3" type="ORF">D915_004309</name>
</gene>
<sequence length="327" mass="36519">MTSSNSRDLKSMLRFAMENSDNTKPTELDPERVQWLQAALASASVDPTKQLKEDIGILEELLPKADEEAEKLEAVLDDILMLTEDLDLANDFFKLRGGNILFELILKGPEFLKSQSYQLLANVTQNNPEAQKICVQQNIMLELVTMLTLEKKLTNLKQLLLALSCLTRAYAPAVVQFRKADGFSAVLKVIRNFANDAAAKAVCDKGSFFIFCLLQEVIESSLDENEAKNLTNAIISLCLQLLHVNEHLLAGLIMLFTNSVSVDAAIDVENLPHGTTKRASRFVDESLRKSFVHWLSQMDSRFAESNDPADAELRSYIGVLLNLLNKE</sequence>
<dbReference type="EMBL" id="JXXN02002027">
    <property type="protein sequence ID" value="THD23643.1"/>
    <property type="molecule type" value="Genomic_DNA"/>
</dbReference>
<comment type="caution">
    <text evidence="3">The sequence shown here is derived from an EMBL/GenBank/DDBJ whole genome shotgun (WGS) entry which is preliminary data.</text>
</comment>
<dbReference type="Pfam" id="PF08609">
    <property type="entry name" value="Fes1"/>
    <property type="match status" value="1"/>
</dbReference>
<dbReference type="InterPro" id="IPR011989">
    <property type="entry name" value="ARM-like"/>
</dbReference>
<keyword evidence="1" id="KW-0677">Repeat</keyword>
<dbReference type="InterPro" id="IPR016024">
    <property type="entry name" value="ARM-type_fold"/>
</dbReference>
<evidence type="ECO:0000259" key="2">
    <source>
        <dbReference type="Pfam" id="PF08609"/>
    </source>
</evidence>
<name>A0A4E0R793_FASHE</name>
<proteinExistence type="predicted"/>
<accession>A0A4E0R793</accession>
<dbReference type="Proteomes" id="UP000230066">
    <property type="component" value="Unassembled WGS sequence"/>
</dbReference>
<dbReference type="Gene3D" id="1.25.10.10">
    <property type="entry name" value="Leucine-rich Repeat Variant"/>
    <property type="match status" value="1"/>
</dbReference>
<dbReference type="AlphaFoldDB" id="A0A4E0R793"/>
<dbReference type="PANTHER" id="PTHR19316:SF18">
    <property type="entry name" value="HSP70-BINDING PROTEIN 1"/>
    <property type="match status" value="1"/>
</dbReference>
<reference evidence="3" key="1">
    <citation type="submission" date="2019-03" db="EMBL/GenBank/DDBJ databases">
        <title>Improved annotation for the trematode Fasciola hepatica.</title>
        <authorList>
            <person name="Choi Y.-J."/>
            <person name="Martin J."/>
            <person name="Mitreva M."/>
        </authorList>
    </citation>
    <scope>NUCLEOTIDE SEQUENCE [LARGE SCALE GENOMIC DNA]</scope>
</reference>
<dbReference type="GO" id="GO:0005783">
    <property type="term" value="C:endoplasmic reticulum"/>
    <property type="evidence" value="ECO:0007669"/>
    <property type="project" value="TreeGrafter"/>
</dbReference>
<keyword evidence="4" id="KW-1185">Reference proteome</keyword>
<dbReference type="PANTHER" id="PTHR19316">
    <property type="entry name" value="PROTEIN FOLDING REGULATOR"/>
    <property type="match status" value="1"/>
</dbReference>
<evidence type="ECO:0000256" key="1">
    <source>
        <dbReference type="ARBA" id="ARBA00022737"/>
    </source>
</evidence>